<protein>
    <submittedName>
        <fullName evidence="2">CoA transferase</fullName>
    </submittedName>
</protein>
<accession>A0A932FWQ2</accession>
<dbReference type="Gene3D" id="3.40.50.10540">
    <property type="entry name" value="Crotonobetainyl-coa:carnitine coa-transferase, domain 1"/>
    <property type="match status" value="1"/>
</dbReference>
<gene>
    <name evidence="2" type="ORF">HYY20_14355</name>
</gene>
<dbReference type="AlphaFoldDB" id="A0A932FWQ2"/>
<keyword evidence="1 2" id="KW-0808">Transferase</keyword>
<dbReference type="PANTHER" id="PTHR48207:SF3">
    <property type="entry name" value="SUCCINATE--HYDROXYMETHYLGLUTARATE COA-TRANSFERASE"/>
    <property type="match status" value="1"/>
</dbReference>
<evidence type="ECO:0000256" key="1">
    <source>
        <dbReference type="ARBA" id="ARBA00022679"/>
    </source>
</evidence>
<dbReference type="EMBL" id="JACPRF010000440">
    <property type="protein sequence ID" value="MBI2878055.1"/>
    <property type="molecule type" value="Genomic_DNA"/>
</dbReference>
<dbReference type="GO" id="GO:0008410">
    <property type="term" value="F:CoA-transferase activity"/>
    <property type="evidence" value="ECO:0007669"/>
    <property type="project" value="TreeGrafter"/>
</dbReference>
<reference evidence="2" key="1">
    <citation type="submission" date="2020-07" db="EMBL/GenBank/DDBJ databases">
        <title>Huge and variable diversity of episymbiotic CPR bacteria and DPANN archaea in groundwater ecosystems.</title>
        <authorList>
            <person name="He C.Y."/>
            <person name="Keren R."/>
            <person name="Whittaker M."/>
            <person name="Farag I.F."/>
            <person name="Doudna J."/>
            <person name="Cate J.H.D."/>
            <person name="Banfield J.F."/>
        </authorList>
    </citation>
    <scope>NUCLEOTIDE SEQUENCE</scope>
    <source>
        <strain evidence="2">NC_groundwater_672_Ag_B-0.1um_62_36</strain>
    </source>
</reference>
<dbReference type="InterPro" id="IPR044855">
    <property type="entry name" value="CoA-Trfase_III_dom3_sf"/>
</dbReference>
<dbReference type="InterPro" id="IPR023606">
    <property type="entry name" value="CoA-Trfase_III_dom_1_sf"/>
</dbReference>
<sequence>MRKEEFYREALPDSLGPLEGVKVLEATTAQAGPVAGMVLADLGAEVIKIDQPGLGDIARRLPPFVPSRSELDASVGYLSRHRNKKNITLNLKSPEGQLLFRRLATRVDIVIQNFKPGTLDQWGLGYEGIRCLKPDIIYVSISGYGQYGPYSHKPGYDPVGQAMSGLMSVTGFPDGPPTKTGNAMADNITGWQGAMGAMAALHYRNRTGKGQHVDVCLLDSVLYTTEGFITGAANAGKKWQRTGNRYQGTAPVNTYRCRDGYVCICVALESHWTRLCRILGREDLIDDPRTSSIAARGDHVELVDGVVSRWTQDRSVAEVVSTLDEAQLVVAPVMEFHQVLEDLHIREREMVTEVEHPAAGPIKLFGVASKYSLTPARVRTPAPLLGQHNREVYGGWLGLGEEEIDGLKEQGAI</sequence>
<evidence type="ECO:0000313" key="2">
    <source>
        <dbReference type="EMBL" id="MBI2878055.1"/>
    </source>
</evidence>
<dbReference type="Pfam" id="PF02515">
    <property type="entry name" value="CoA_transf_3"/>
    <property type="match status" value="1"/>
</dbReference>
<dbReference type="SUPFAM" id="SSF89796">
    <property type="entry name" value="CoA-transferase family III (CaiB/BaiF)"/>
    <property type="match status" value="1"/>
</dbReference>
<dbReference type="InterPro" id="IPR003673">
    <property type="entry name" value="CoA-Trfase_fam_III"/>
</dbReference>
<proteinExistence type="predicted"/>
<organism evidence="2 3">
    <name type="scientific">Tectimicrobiota bacterium</name>
    <dbReference type="NCBI Taxonomy" id="2528274"/>
    <lineage>
        <taxon>Bacteria</taxon>
        <taxon>Pseudomonadati</taxon>
        <taxon>Nitrospinota/Tectimicrobiota group</taxon>
        <taxon>Candidatus Tectimicrobiota</taxon>
    </lineage>
</organism>
<dbReference type="Gene3D" id="3.30.1540.10">
    <property type="entry name" value="formyl-coa transferase, domain 3"/>
    <property type="match status" value="1"/>
</dbReference>
<evidence type="ECO:0000313" key="3">
    <source>
        <dbReference type="Proteomes" id="UP000769766"/>
    </source>
</evidence>
<dbReference type="Proteomes" id="UP000769766">
    <property type="component" value="Unassembled WGS sequence"/>
</dbReference>
<comment type="caution">
    <text evidence="2">The sequence shown here is derived from an EMBL/GenBank/DDBJ whole genome shotgun (WGS) entry which is preliminary data.</text>
</comment>
<name>A0A932FWQ2_UNCTE</name>
<dbReference type="InterPro" id="IPR050483">
    <property type="entry name" value="CoA-transferase_III_domain"/>
</dbReference>
<dbReference type="PANTHER" id="PTHR48207">
    <property type="entry name" value="SUCCINATE--HYDROXYMETHYLGLUTARATE COA-TRANSFERASE"/>
    <property type="match status" value="1"/>
</dbReference>